<reference evidence="2 3" key="1">
    <citation type="submission" date="2021-06" db="EMBL/GenBank/DDBJ databases">
        <title>Caerostris extrusa draft genome.</title>
        <authorList>
            <person name="Kono N."/>
            <person name="Arakawa K."/>
        </authorList>
    </citation>
    <scope>NUCLEOTIDE SEQUENCE [LARGE SCALE GENOMIC DNA]</scope>
</reference>
<feature type="compositionally biased region" description="Polar residues" evidence="1">
    <location>
        <begin position="110"/>
        <end position="124"/>
    </location>
</feature>
<gene>
    <name evidence="2" type="ORF">CEXT_101801</name>
</gene>
<evidence type="ECO:0000313" key="3">
    <source>
        <dbReference type="Proteomes" id="UP001054945"/>
    </source>
</evidence>
<comment type="caution">
    <text evidence="2">The sequence shown here is derived from an EMBL/GenBank/DDBJ whole genome shotgun (WGS) entry which is preliminary data.</text>
</comment>
<dbReference type="EMBL" id="BPLR01004255">
    <property type="protein sequence ID" value="GIX93482.1"/>
    <property type="molecule type" value="Genomic_DNA"/>
</dbReference>
<organism evidence="2 3">
    <name type="scientific">Caerostris extrusa</name>
    <name type="common">Bark spider</name>
    <name type="synonym">Caerostris bankana</name>
    <dbReference type="NCBI Taxonomy" id="172846"/>
    <lineage>
        <taxon>Eukaryota</taxon>
        <taxon>Metazoa</taxon>
        <taxon>Ecdysozoa</taxon>
        <taxon>Arthropoda</taxon>
        <taxon>Chelicerata</taxon>
        <taxon>Arachnida</taxon>
        <taxon>Araneae</taxon>
        <taxon>Araneomorphae</taxon>
        <taxon>Entelegynae</taxon>
        <taxon>Araneoidea</taxon>
        <taxon>Araneidae</taxon>
        <taxon>Caerostris</taxon>
    </lineage>
</organism>
<feature type="compositionally biased region" description="Basic and acidic residues" evidence="1">
    <location>
        <begin position="12"/>
        <end position="24"/>
    </location>
</feature>
<feature type="region of interest" description="Disordered" evidence="1">
    <location>
        <begin position="1"/>
        <end position="37"/>
    </location>
</feature>
<sequence length="176" mass="20064">MDVSTEVNGPSVDHREILSPHEMETTQQTKEPETVTPEGMCRQVSTAYKEMDVIDTIIAQSQRSDLPQDYAQMNENLLKKRQFLVEWVSRFKCPIANCPLHYHESKNSKISADNSNAKKPTVNKTKTKRNASEISNSANDSREFKTLIRNSSPNLILSLVKLKVILNYQQVINLML</sequence>
<feature type="region of interest" description="Disordered" evidence="1">
    <location>
        <begin position="110"/>
        <end position="137"/>
    </location>
</feature>
<accession>A0AAV4P7V1</accession>
<dbReference type="Proteomes" id="UP001054945">
    <property type="component" value="Unassembled WGS sequence"/>
</dbReference>
<keyword evidence="3" id="KW-1185">Reference proteome</keyword>
<dbReference type="AlphaFoldDB" id="A0AAV4P7V1"/>
<protein>
    <submittedName>
        <fullName evidence="2">Uncharacterized protein</fullName>
    </submittedName>
</protein>
<evidence type="ECO:0000313" key="2">
    <source>
        <dbReference type="EMBL" id="GIX93482.1"/>
    </source>
</evidence>
<proteinExistence type="predicted"/>
<evidence type="ECO:0000256" key="1">
    <source>
        <dbReference type="SAM" id="MobiDB-lite"/>
    </source>
</evidence>
<name>A0AAV4P7V1_CAEEX</name>